<dbReference type="GO" id="GO:0004497">
    <property type="term" value="F:monooxygenase activity"/>
    <property type="evidence" value="ECO:0007669"/>
    <property type="project" value="UniProtKB-KW"/>
</dbReference>
<keyword evidence="8 9" id="KW-0503">Monooxygenase</keyword>
<dbReference type="PROSITE" id="PS00086">
    <property type="entry name" value="CYTOCHROME_P450"/>
    <property type="match status" value="1"/>
</dbReference>
<evidence type="ECO:0000256" key="8">
    <source>
        <dbReference type="ARBA" id="ARBA00023033"/>
    </source>
</evidence>
<comment type="similarity">
    <text evidence="2 9">Belongs to the cytochrome P450 family.</text>
</comment>
<dbReference type="Pfam" id="PF00067">
    <property type="entry name" value="p450"/>
    <property type="match status" value="2"/>
</dbReference>
<protein>
    <submittedName>
        <fullName evidence="10">Cytochrome P450</fullName>
    </submittedName>
</protein>
<dbReference type="InterPro" id="IPR017972">
    <property type="entry name" value="Cyt_P450_CS"/>
</dbReference>
<dbReference type="PANTHER" id="PTHR46696">
    <property type="entry name" value="P450, PUTATIVE (EUROFUNG)-RELATED"/>
    <property type="match status" value="1"/>
</dbReference>
<gene>
    <name evidence="10" type="ORF">E1181_28705</name>
</gene>
<evidence type="ECO:0000256" key="6">
    <source>
        <dbReference type="ARBA" id="ARBA00023002"/>
    </source>
</evidence>
<dbReference type="EMBL" id="SMKS01000089">
    <property type="protein sequence ID" value="TDC99841.1"/>
    <property type="molecule type" value="Genomic_DNA"/>
</dbReference>
<accession>A0A4R4V4X7</accession>
<dbReference type="GO" id="GO:0016705">
    <property type="term" value="F:oxidoreductase activity, acting on paired donors, with incorporation or reduction of molecular oxygen"/>
    <property type="evidence" value="ECO:0007669"/>
    <property type="project" value="InterPro"/>
</dbReference>
<comment type="caution">
    <text evidence="10">The sequence shown here is derived from an EMBL/GenBank/DDBJ whole genome shotgun (WGS) entry which is preliminary data.</text>
</comment>
<dbReference type="SUPFAM" id="SSF48264">
    <property type="entry name" value="Cytochrome P450"/>
    <property type="match status" value="1"/>
</dbReference>
<name>A0A4R4V4X7_9PSEU</name>
<dbReference type="GO" id="GO:0020037">
    <property type="term" value="F:heme binding"/>
    <property type="evidence" value="ECO:0007669"/>
    <property type="project" value="InterPro"/>
</dbReference>
<evidence type="ECO:0000256" key="4">
    <source>
        <dbReference type="ARBA" id="ARBA00022617"/>
    </source>
</evidence>
<evidence type="ECO:0000256" key="3">
    <source>
        <dbReference type="ARBA" id="ARBA00022490"/>
    </source>
</evidence>
<evidence type="ECO:0000256" key="9">
    <source>
        <dbReference type="RuleBase" id="RU000461"/>
    </source>
</evidence>
<dbReference type="InterPro" id="IPR001128">
    <property type="entry name" value="Cyt_P450"/>
</dbReference>
<keyword evidence="7 9" id="KW-0408">Iron</keyword>
<organism evidence="10 11">
    <name type="scientific">Saccharopolyspora terrae</name>
    <dbReference type="NCBI Taxonomy" id="2530384"/>
    <lineage>
        <taxon>Bacteria</taxon>
        <taxon>Bacillati</taxon>
        <taxon>Actinomycetota</taxon>
        <taxon>Actinomycetes</taxon>
        <taxon>Pseudonocardiales</taxon>
        <taxon>Pseudonocardiaceae</taxon>
        <taxon>Saccharopolyspora</taxon>
    </lineage>
</organism>
<proteinExistence type="inferred from homology"/>
<dbReference type="PRINTS" id="PR00385">
    <property type="entry name" value="P450"/>
</dbReference>
<dbReference type="OrthoDB" id="5500002at2"/>
<evidence type="ECO:0000256" key="1">
    <source>
        <dbReference type="ARBA" id="ARBA00004496"/>
    </source>
</evidence>
<dbReference type="GO" id="GO:0005737">
    <property type="term" value="C:cytoplasm"/>
    <property type="evidence" value="ECO:0007669"/>
    <property type="project" value="UniProtKB-SubCell"/>
</dbReference>
<evidence type="ECO:0000256" key="7">
    <source>
        <dbReference type="ARBA" id="ARBA00023004"/>
    </source>
</evidence>
<comment type="subcellular location">
    <subcellularLocation>
        <location evidence="1">Cytoplasm</location>
    </subcellularLocation>
</comment>
<dbReference type="GO" id="GO:0005506">
    <property type="term" value="F:iron ion binding"/>
    <property type="evidence" value="ECO:0007669"/>
    <property type="project" value="InterPro"/>
</dbReference>
<keyword evidence="4 9" id="KW-0349">Heme</keyword>
<dbReference type="PRINTS" id="PR00359">
    <property type="entry name" value="BP450"/>
</dbReference>
<reference evidence="10 11" key="1">
    <citation type="submission" date="2019-03" db="EMBL/GenBank/DDBJ databases">
        <title>Draft genome sequences of novel Actinobacteria.</title>
        <authorList>
            <person name="Sahin N."/>
            <person name="Ay H."/>
            <person name="Saygin H."/>
        </authorList>
    </citation>
    <scope>NUCLEOTIDE SEQUENCE [LARGE SCALE GENOMIC DNA]</scope>
    <source>
        <strain evidence="10 11">16K309</strain>
    </source>
</reference>
<keyword evidence="6 9" id="KW-0560">Oxidoreductase</keyword>
<dbReference type="RefSeq" id="WP_132679542.1">
    <property type="nucleotide sequence ID" value="NZ_SMKS01000089.1"/>
</dbReference>
<dbReference type="Proteomes" id="UP000295674">
    <property type="component" value="Unassembled WGS sequence"/>
</dbReference>
<evidence type="ECO:0000313" key="10">
    <source>
        <dbReference type="EMBL" id="TDC99841.1"/>
    </source>
</evidence>
<evidence type="ECO:0000256" key="5">
    <source>
        <dbReference type="ARBA" id="ARBA00022723"/>
    </source>
</evidence>
<dbReference type="Gene3D" id="1.10.630.10">
    <property type="entry name" value="Cytochrome P450"/>
    <property type="match status" value="1"/>
</dbReference>
<dbReference type="CDD" id="cd11029">
    <property type="entry name" value="CYP107-like"/>
    <property type="match status" value="1"/>
</dbReference>
<dbReference type="InterPro" id="IPR036396">
    <property type="entry name" value="Cyt_P450_sf"/>
</dbReference>
<dbReference type="FunFam" id="1.10.630.10:FF:000018">
    <property type="entry name" value="Cytochrome P450 monooxygenase"/>
    <property type="match status" value="1"/>
</dbReference>
<dbReference type="AlphaFoldDB" id="A0A4R4V4X7"/>
<evidence type="ECO:0000256" key="2">
    <source>
        <dbReference type="ARBA" id="ARBA00010617"/>
    </source>
</evidence>
<evidence type="ECO:0000313" key="11">
    <source>
        <dbReference type="Proteomes" id="UP000295674"/>
    </source>
</evidence>
<keyword evidence="11" id="KW-1185">Reference proteome</keyword>
<keyword evidence="5 9" id="KW-0479">Metal-binding</keyword>
<dbReference type="InterPro" id="IPR002397">
    <property type="entry name" value="Cyt_P450_B"/>
</dbReference>
<sequence>MEPSKCPYPLDPTGSELHAEAAGLSARGPATRVVLPGEVEAWLVTDPEVLRSLFADPRVSKDPHRHWPGYRDLPADWPLHTWVSMRNMFNSHGAEHRRLRALIAPAFTTRRIRGLGPHIERITDRLLDEVASARPRVAVDLRARFANPLPVAVISSLLGITDRDSLDEMRRLVELFFSTTATPEQVVAGMETLYRLFGEHVASCRRNPGDDLTSDLLAMQDEDGSRLSDGELTDTLMLMFSAGHETTVNLLGHAIAELLTEPRHLAAIRAGELSWDAVIEETLRWQPPLANLPLRFAIEYIELPGGGAIRAGEPIVAGLLAANRHPAHRADGDLFDPARADTAHLSFGHGVHFCVGSQLARLEARIALSALFDRFPRLTAAFGELRQRPSFISNGHVDLFAIPVPEGI</sequence>
<dbReference type="PANTHER" id="PTHR46696:SF1">
    <property type="entry name" value="CYTOCHROME P450 YJIB-RELATED"/>
    <property type="match status" value="1"/>
</dbReference>
<keyword evidence="3" id="KW-0963">Cytoplasm</keyword>